<comment type="caution">
    <text evidence="1">The sequence shown here is derived from an EMBL/GenBank/DDBJ whole genome shotgun (WGS) entry which is preliminary data.</text>
</comment>
<reference evidence="1 2" key="1">
    <citation type="submission" date="2024-06" db="EMBL/GenBank/DDBJ databases">
        <title>Genomic Encyclopedia of Type Strains, Phase IV (KMG-IV): sequencing the most valuable type-strain genomes for metagenomic binning, comparative biology and taxonomic classification.</title>
        <authorList>
            <person name="Goeker M."/>
        </authorList>
    </citation>
    <scope>NUCLEOTIDE SEQUENCE [LARGE SCALE GENOMIC DNA]</scope>
    <source>
        <strain evidence="1 2">DSM 21331</strain>
    </source>
</reference>
<dbReference type="Proteomes" id="UP001549145">
    <property type="component" value="Unassembled WGS sequence"/>
</dbReference>
<proteinExistence type="predicted"/>
<sequence length="31" mass="3762">MRKLLVAFLLPKLVSYLRRRYSGRPSPRHYS</sequence>
<dbReference type="EMBL" id="JBEPMM010000015">
    <property type="protein sequence ID" value="MET3694523.1"/>
    <property type="molecule type" value="Genomic_DNA"/>
</dbReference>
<organism evidence="1 2">
    <name type="scientific">Methylobacterium goesingense</name>
    <dbReference type="NCBI Taxonomy" id="243690"/>
    <lineage>
        <taxon>Bacteria</taxon>
        <taxon>Pseudomonadati</taxon>
        <taxon>Pseudomonadota</taxon>
        <taxon>Alphaproteobacteria</taxon>
        <taxon>Hyphomicrobiales</taxon>
        <taxon>Methylobacteriaceae</taxon>
        <taxon>Methylobacterium</taxon>
    </lineage>
</organism>
<gene>
    <name evidence="1" type="ORF">ABID43_004085</name>
</gene>
<accession>A0ABV2L9J1</accession>
<evidence type="ECO:0000313" key="1">
    <source>
        <dbReference type="EMBL" id="MET3694523.1"/>
    </source>
</evidence>
<name>A0ABV2L9J1_9HYPH</name>
<protein>
    <submittedName>
        <fullName evidence="1">Uncharacterized protein</fullName>
    </submittedName>
</protein>
<evidence type="ECO:0000313" key="2">
    <source>
        <dbReference type="Proteomes" id="UP001549145"/>
    </source>
</evidence>
<keyword evidence="2" id="KW-1185">Reference proteome</keyword>